<protein>
    <submittedName>
        <fullName evidence="1">Uncharacterized protein</fullName>
    </submittedName>
</protein>
<accession>A0A1S8BEJ7</accession>
<organism evidence="1 2">
    <name type="scientific">Diplodia seriata</name>
    <dbReference type="NCBI Taxonomy" id="420778"/>
    <lineage>
        <taxon>Eukaryota</taxon>
        <taxon>Fungi</taxon>
        <taxon>Dikarya</taxon>
        <taxon>Ascomycota</taxon>
        <taxon>Pezizomycotina</taxon>
        <taxon>Dothideomycetes</taxon>
        <taxon>Dothideomycetes incertae sedis</taxon>
        <taxon>Botryosphaeriales</taxon>
        <taxon>Botryosphaeriaceae</taxon>
        <taxon>Diplodia</taxon>
    </lineage>
</organism>
<proteinExistence type="predicted"/>
<sequence>MEHRPEPFLMRLMSRRRVQRAQEAYDPGNGQVFAETHCGVTSMFPSWVTATTGSIADLVDFRDPDSVGAACLEQVAIRSVLLQLHNLDHETISCVPWTIGRKIWAQIRRYRLDSLRIWRIFVRAYPDERHAFQETRKIPLLNSTAHYAFDEIVRQVTAPNFEWVTHLTLQDPRLSKHDWAKITKIRNLGALTILGPCSDSLDDRVVRGWSEAAKDGHVFSKLRLVFFICQPYITTRSLGFLRTLPALTLCNLTGCDVDPDQAEDLGWRASFL</sequence>
<dbReference type="AlphaFoldDB" id="A0A1S8BEJ7"/>
<name>A0A1S8BEJ7_9PEZI</name>
<comment type="caution">
    <text evidence="1">The sequence shown here is derived from an EMBL/GenBank/DDBJ whole genome shotgun (WGS) entry which is preliminary data.</text>
</comment>
<evidence type="ECO:0000313" key="2">
    <source>
        <dbReference type="Proteomes" id="UP000190776"/>
    </source>
</evidence>
<evidence type="ECO:0000313" key="1">
    <source>
        <dbReference type="EMBL" id="OMP85924.1"/>
    </source>
</evidence>
<reference evidence="1 2" key="1">
    <citation type="submission" date="2017-01" db="EMBL/GenBank/DDBJ databases">
        <title>Draft genome sequence of Diplodia seriata F98.1, a fungal species involved in grapevine trunk diseases.</title>
        <authorList>
            <person name="Robert-Siegwald G."/>
            <person name="Vallet J."/>
            <person name="Abou-Mansour E."/>
            <person name="Xu J."/>
            <person name="Rey P."/>
            <person name="Bertsch C."/>
            <person name="Rego C."/>
            <person name="Larignon P."/>
            <person name="Fontaine F."/>
            <person name="Lebrun M.-H."/>
        </authorList>
    </citation>
    <scope>NUCLEOTIDE SEQUENCE [LARGE SCALE GENOMIC DNA]</scope>
    <source>
        <strain evidence="1 2">F98.1</strain>
    </source>
</reference>
<dbReference type="EMBL" id="MSZU01000081">
    <property type="protein sequence ID" value="OMP85924.1"/>
    <property type="molecule type" value="Genomic_DNA"/>
</dbReference>
<dbReference type="OrthoDB" id="5273928at2759"/>
<gene>
    <name evidence="1" type="ORF">BK809_0002136</name>
</gene>
<dbReference type="Proteomes" id="UP000190776">
    <property type="component" value="Unassembled WGS sequence"/>
</dbReference>